<dbReference type="InterPro" id="IPR036390">
    <property type="entry name" value="WH_DNA-bd_sf"/>
</dbReference>
<dbReference type="eggNOG" id="COG1167">
    <property type="taxonomic scope" value="Bacteria"/>
</dbReference>
<dbReference type="Proteomes" id="UP000000329">
    <property type="component" value="Chromosome"/>
</dbReference>
<dbReference type="HOGENOM" id="CLU_017584_2_0_4"/>
<dbReference type="STRING" id="757424.Hsero_0508"/>
<dbReference type="Pfam" id="PF00392">
    <property type="entry name" value="GntR"/>
    <property type="match status" value="1"/>
</dbReference>
<evidence type="ECO:0000313" key="8">
    <source>
        <dbReference type="Proteomes" id="UP000000329"/>
    </source>
</evidence>
<comment type="similarity">
    <text evidence="1">In the C-terminal section; belongs to the class-I pyridoxal-phosphate-dependent aminotransferase family.</text>
</comment>
<dbReference type="RefSeq" id="WP_013232545.1">
    <property type="nucleotide sequence ID" value="NC_014323.1"/>
</dbReference>
<keyword evidence="2" id="KW-0663">Pyridoxal phosphate</keyword>
<evidence type="ECO:0000256" key="3">
    <source>
        <dbReference type="ARBA" id="ARBA00023015"/>
    </source>
</evidence>
<sequence length="431" mass="46514">MKIHGKTATEIFECVRTLVQTQRLHPGQLLPPVRELAEQLGVNRNTVAAAYRRLSTAGIASTQRRLGTSIRSLPAPGEQEGSQPGTTLIDLAHGNPDPRWLPDLAALWRGRSYQPRLYGADTVNPALANYIAQWCGLDCPAGFEVDLAHGAVDAIERLLFAYLRPGDKVAVENPCFLASINLIRTSGLESVGVSVDAEGMRVDELRSALAKGVRAVILTPRAHNPTGCALSAARALALRRLLEKHPHVLVIVDDHFALTSMARYHSVIPAAAPRWALVRSFSKALGPDLRVAAVASDAATSQLLRTRLSPGGSWVSHFLQDSIESALSRPDTARLMQQARADYAARRERLERALHKEGIACATGGDGLNLWIALSGDDQAAALSMARLGWLLRHGEAFSVQQRVHGLRITLSALEADAAGKLAADLRRSLS</sequence>
<dbReference type="Pfam" id="PF00155">
    <property type="entry name" value="Aminotran_1_2"/>
    <property type="match status" value="1"/>
</dbReference>
<dbReference type="InterPro" id="IPR036388">
    <property type="entry name" value="WH-like_DNA-bd_sf"/>
</dbReference>
<evidence type="ECO:0000256" key="2">
    <source>
        <dbReference type="ARBA" id="ARBA00022898"/>
    </source>
</evidence>
<evidence type="ECO:0000256" key="1">
    <source>
        <dbReference type="ARBA" id="ARBA00005384"/>
    </source>
</evidence>
<dbReference type="GO" id="GO:0003700">
    <property type="term" value="F:DNA-binding transcription factor activity"/>
    <property type="evidence" value="ECO:0007669"/>
    <property type="project" value="InterPro"/>
</dbReference>
<dbReference type="CDD" id="cd00609">
    <property type="entry name" value="AAT_like"/>
    <property type="match status" value="1"/>
</dbReference>
<feature type="domain" description="HTH gntR-type" evidence="6">
    <location>
        <begin position="5"/>
        <end position="73"/>
    </location>
</feature>
<reference evidence="7 8" key="1">
    <citation type="submission" date="2010-04" db="EMBL/GenBank/DDBJ databases">
        <title>The genome of Herbaspirillum seropedicae SmR1, an endophytic, nitrogen-fixing, plant-growth promoting beta-Proteobacteria.</title>
        <authorList>
            <person name="Pedrosa F.O."/>
            <person name="Monteiro R.A."/>
            <person name="Wassem R."/>
            <person name="Cruz L.M."/>
            <person name="Ayub R.A."/>
            <person name="Colauto N.B."/>
            <person name="Fernandez M.A."/>
            <person name="Fungaro M.H.P."/>
            <person name="Grisard E.C."/>
            <person name="Hungria M."/>
            <person name="Madeira H.M.F."/>
            <person name="Nodari R.O."/>
            <person name="Osaku C.A."/>
            <person name="Petzl-Erler M.L."/>
            <person name="Terenzi H."/>
            <person name="Vieira L.G.E."/>
            <person name="Almeida M.I.M."/>
            <person name="Alves L.R."/>
            <person name="Arantes O.M.N."/>
            <person name="Balsanelli E."/>
            <person name="Barcellos F.G."/>
            <person name="Baura V.A."/>
            <person name="Binde D.R."/>
            <person name="Campo R.J."/>
            <person name="Chubatsu L.S."/>
            <person name="Chueire L.M.O."/>
            <person name="Ciferri R.R."/>
            <person name="Correa L.C."/>
            <person name="da Conceicao Silva J.L."/>
            <person name="Dabul A.N.G."/>
            <person name="Dambros B.P."/>
            <person name="Faoro H."/>
            <person name="Favetti A."/>
            <person name="Friedermann G."/>
            <person name="Furlaneto M.C."/>
            <person name="Gasques L.S."/>
            <person name="Gimenes C.C.T."/>
            <person name="Gioppo N.M.R."/>
            <person name="Glienke-Blanco C."/>
            <person name="Godoy L.P."/>
            <person name="Guerra M.P."/>
            <person name="Karp S."/>
            <person name="Kava-Cordeiro V."/>
            <person name="Margarido V.P."/>
            <person name="Mathioni S.M."/>
            <person name="Menck-Soares M.A."/>
            <person name="Murace N.K."/>
            <person name="Nicolas M.F."/>
            <person name="Oliveira C.E.C."/>
            <person name="Pagnan N.A.B."/>
            <person name="Pamphile J.A."/>
            <person name="Patussi E.V."/>
            <person name="Pereira L.F.P."/>
            <person name="Pereira-Ferrari L."/>
            <person name="Pinto F.G.S."/>
            <person name="Precoma C."/>
            <person name="Prioli A.J."/>
            <person name="Prioli S.M.A.P."/>
            <person name="Raittz R.T."/>
            <person name="Ramos H.J.O."/>
            <person name="Ribeiro E.M.S.F."/>
            <person name="Rigo L.U."/>
            <person name="Rocha C.L.M.S.C."/>
            <person name="Rocha S.N."/>
            <person name="Santos K."/>
            <person name="Satori D."/>
            <person name="Silva A.G."/>
            <person name="Simao R.C.G."/>
            <person name="Soares M.A.M."/>
            <person name="Souza E.M."/>
            <person name="Steffens M.B.R."/>
            <person name="Steindel M."/>
            <person name="Tadra-Sfeir M.Z."/>
            <person name="Takahashi E.K."/>
            <person name="Torres R.A."/>
            <person name="Valle J.S."/>
            <person name="Vernal J.I."/>
            <person name="Vilas-Boas L.A."/>
            <person name="Watanabe M.A.E."/>
            <person name="Weiss V.A."/>
            <person name="Yates M.A."/>
            <person name="Souza E.M."/>
        </authorList>
    </citation>
    <scope>NUCLEOTIDE SEQUENCE [LARGE SCALE GENOMIC DNA]</scope>
    <source>
        <strain evidence="7 8">SmR1</strain>
    </source>
</reference>
<dbReference type="OrthoDB" id="5450856at2"/>
<dbReference type="KEGG" id="hse:Hsero_0508"/>
<dbReference type="SMART" id="SM00345">
    <property type="entry name" value="HTH_GNTR"/>
    <property type="match status" value="1"/>
</dbReference>
<dbReference type="InterPro" id="IPR004839">
    <property type="entry name" value="Aminotransferase_I/II_large"/>
</dbReference>
<organism evidence="7 8">
    <name type="scientific">Herbaspirillum seropedicae (strain SmR1)</name>
    <dbReference type="NCBI Taxonomy" id="757424"/>
    <lineage>
        <taxon>Bacteria</taxon>
        <taxon>Pseudomonadati</taxon>
        <taxon>Pseudomonadota</taxon>
        <taxon>Betaproteobacteria</taxon>
        <taxon>Burkholderiales</taxon>
        <taxon>Oxalobacteraceae</taxon>
        <taxon>Herbaspirillum</taxon>
    </lineage>
</organism>
<dbReference type="InterPro" id="IPR015424">
    <property type="entry name" value="PyrdxlP-dep_Trfase"/>
</dbReference>
<dbReference type="Gene3D" id="3.40.640.10">
    <property type="entry name" value="Type I PLP-dependent aspartate aminotransferase-like (Major domain)"/>
    <property type="match status" value="1"/>
</dbReference>
<accession>D8IXF2</accession>
<dbReference type="PROSITE" id="PS50949">
    <property type="entry name" value="HTH_GNTR"/>
    <property type="match status" value="1"/>
</dbReference>
<dbReference type="GO" id="GO:0030170">
    <property type="term" value="F:pyridoxal phosphate binding"/>
    <property type="evidence" value="ECO:0007669"/>
    <property type="project" value="InterPro"/>
</dbReference>
<protein>
    <submittedName>
        <fullName evidence="7">GntR family transcription regulator protein</fullName>
    </submittedName>
</protein>
<keyword evidence="5" id="KW-0804">Transcription</keyword>
<dbReference type="SUPFAM" id="SSF46785">
    <property type="entry name" value="Winged helix' DNA-binding domain"/>
    <property type="match status" value="1"/>
</dbReference>
<dbReference type="InterPro" id="IPR015421">
    <property type="entry name" value="PyrdxlP-dep_Trfase_major"/>
</dbReference>
<proteinExistence type="inferred from homology"/>
<dbReference type="InterPro" id="IPR051446">
    <property type="entry name" value="HTH_trans_reg/aminotransferase"/>
</dbReference>
<evidence type="ECO:0000313" key="7">
    <source>
        <dbReference type="EMBL" id="ADJ62027.1"/>
    </source>
</evidence>
<dbReference type="PRINTS" id="PR00035">
    <property type="entry name" value="HTHGNTR"/>
</dbReference>
<name>D8IXF2_HERSS</name>
<gene>
    <name evidence="7" type="ordered locus">Hsero_0508</name>
</gene>
<keyword evidence="8" id="KW-1185">Reference proteome</keyword>
<dbReference type="CDD" id="cd07377">
    <property type="entry name" value="WHTH_GntR"/>
    <property type="match status" value="1"/>
</dbReference>
<evidence type="ECO:0000256" key="5">
    <source>
        <dbReference type="ARBA" id="ARBA00023163"/>
    </source>
</evidence>
<dbReference type="PANTHER" id="PTHR46577:SF2">
    <property type="entry name" value="TRANSCRIPTIONAL REGULATORY PROTEIN"/>
    <property type="match status" value="1"/>
</dbReference>
<dbReference type="Gene3D" id="1.10.10.10">
    <property type="entry name" value="Winged helix-like DNA-binding domain superfamily/Winged helix DNA-binding domain"/>
    <property type="match status" value="1"/>
</dbReference>
<dbReference type="InterPro" id="IPR000524">
    <property type="entry name" value="Tscrpt_reg_HTH_GntR"/>
</dbReference>
<dbReference type="AlphaFoldDB" id="D8IXF2"/>
<dbReference type="SUPFAM" id="SSF53383">
    <property type="entry name" value="PLP-dependent transferases"/>
    <property type="match status" value="1"/>
</dbReference>
<keyword evidence="4" id="KW-0238">DNA-binding</keyword>
<keyword evidence="3" id="KW-0805">Transcription regulation</keyword>
<dbReference type="NCBIfam" id="NF012025">
    <property type="entry name" value="PRK15481.1"/>
    <property type="match status" value="1"/>
</dbReference>
<dbReference type="PANTHER" id="PTHR46577">
    <property type="entry name" value="HTH-TYPE TRANSCRIPTIONAL REGULATORY PROTEIN GABR"/>
    <property type="match status" value="1"/>
</dbReference>
<dbReference type="GO" id="GO:0003677">
    <property type="term" value="F:DNA binding"/>
    <property type="evidence" value="ECO:0007669"/>
    <property type="project" value="UniProtKB-KW"/>
</dbReference>
<dbReference type="EMBL" id="CP002039">
    <property type="protein sequence ID" value="ADJ62027.1"/>
    <property type="molecule type" value="Genomic_DNA"/>
</dbReference>
<dbReference type="GeneID" id="29391479"/>
<evidence type="ECO:0000259" key="6">
    <source>
        <dbReference type="PROSITE" id="PS50949"/>
    </source>
</evidence>
<evidence type="ECO:0000256" key="4">
    <source>
        <dbReference type="ARBA" id="ARBA00023125"/>
    </source>
</evidence>